<dbReference type="SUPFAM" id="SSF51445">
    <property type="entry name" value="(Trans)glycosidases"/>
    <property type="match status" value="1"/>
</dbReference>
<dbReference type="InterPro" id="IPR048913">
    <property type="entry name" value="BetaGal_gal-bd"/>
</dbReference>
<dbReference type="PRINTS" id="PR00742">
    <property type="entry name" value="GLHYDRLASE35"/>
</dbReference>
<dbReference type="InterPro" id="IPR000421">
    <property type="entry name" value="FA58C"/>
</dbReference>
<keyword evidence="6" id="KW-1133">Transmembrane helix</keyword>
<evidence type="ECO:0000256" key="4">
    <source>
        <dbReference type="RuleBase" id="RU000675"/>
    </source>
</evidence>
<keyword evidence="12" id="KW-1185">Reference proteome</keyword>
<dbReference type="InterPro" id="IPR001944">
    <property type="entry name" value="Glycoside_Hdrlase_35"/>
</dbReference>
<feature type="domain" description="Glycoside hydrolase 35 catalytic" evidence="8">
    <location>
        <begin position="65"/>
        <end position="375"/>
    </location>
</feature>
<evidence type="ECO:0000259" key="10">
    <source>
        <dbReference type="Pfam" id="PF21467"/>
    </source>
</evidence>
<keyword evidence="6" id="KW-0472">Membrane</keyword>
<evidence type="ECO:0000313" key="12">
    <source>
        <dbReference type="Proteomes" id="UP001169458"/>
    </source>
</evidence>
<evidence type="ECO:0000256" key="6">
    <source>
        <dbReference type="SAM" id="Phobius"/>
    </source>
</evidence>
<feature type="transmembrane region" description="Helical" evidence="6">
    <location>
        <begin position="34"/>
        <end position="50"/>
    </location>
</feature>
<evidence type="ECO:0000259" key="8">
    <source>
        <dbReference type="Pfam" id="PF01301"/>
    </source>
</evidence>
<dbReference type="PROSITE" id="PS01182">
    <property type="entry name" value="GLYCOSYL_HYDROL_F35"/>
    <property type="match status" value="1"/>
</dbReference>
<dbReference type="Pfam" id="PF21317">
    <property type="entry name" value="BetaGal_ABD_1"/>
    <property type="match status" value="1"/>
</dbReference>
<dbReference type="Pfam" id="PF01301">
    <property type="entry name" value="Glyco_hydro_35"/>
    <property type="match status" value="1"/>
</dbReference>
<keyword evidence="2 4" id="KW-0378">Hydrolase</keyword>
<dbReference type="PANTHER" id="PTHR23421">
    <property type="entry name" value="BETA-GALACTOSIDASE RELATED"/>
    <property type="match status" value="1"/>
</dbReference>
<keyword evidence="3 4" id="KW-0326">Glycosidase</keyword>
<dbReference type="Pfam" id="PF21467">
    <property type="entry name" value="BetaGal_gal-bd"/>
    <property type="match status" value="1"/>
</dbReference>
<feature type="domain" description="F5/8 type C" evidence="7">
    <location>
        <begin position="724"/>
        <end position="794"/>
    </location>
</feature>
<comment type="similarity">
    <text evidence="1 5">Belongs to the glycosyl hydrolase 35 family.</text>
</comment>
<keyword evidence="6" id="KW-0812">Transmembrane</keyword>
<comment type="catalytic activity">
    <reaction evidence="4">
        <text>Hydrolysis of terminal non-reducing beta-D-galactose residues in beta-D-galactosides.</text>
        <dbReference type="EC" id="3.2.1.23"/>
    </reaction>
</comment>
<evidence type="ECO:0000259" key="9">
    <source>
        <dbReference type="Pfam" id="PF21317"/>
    </source>
</evidence>
<sequence length="805" mass="92171">MKTQMNILAFNKCVTEFLVIDKKKIETVNYMRRVIYNYLLLTIIAFLGGACNEEKGIFQIRDHAFYLNGKSVQLICGEMHYPRIPQEYWRDRIRRAKAMGINTISTYVFWNIHERQPGVFDFEGQADLAKFIKTAQEEGMYVILRPGPYVCAEWDFGGYPAWIQENKDMVYRSHDPKFLNACERYINRLGEEVADLTISNGGPILMVQVENEYGSYGNDKEYLSKLRDMLRNAGFNVPLITCDGGGQIAAGSVEGVWPTINGSTGEDIIQTLDNYVPGGPYFVAEFYPAWFDVWGQPHSVRNYEKPAKQLDWMLQHGISVSMYMFHGGTNFDYTNGANTAYGYAPQPTSYDYDAPLGEYGNATPKYYAFREVIQKYLPEGEKLPDVPEENPIISFPTVKLAQSAPLSAAFTKRIKTRVPLTMEAVHQDFGYIHYETELTEQIKDGILVLKDLRDYAVVLLNGKYVGRLDRRHRQNKLRISVDEIPARLEILVENVGRVNYGEDIQNNLKGITDKVLLNGKEVEGWIVSPLPLYQADMRKFNWNDASVKGSPAFFKGTFHLDKIGDTFLDVRGWGKGAAWINGHSLGKFWYIGPQQTLYVPGPWLKEGENEIVIFEMEDQGCRTVCGLDKPILNDVRKDKNAPERETKYDEQEPILDRGDQIYEGQMEKNADWQTFMFNGKKTLRHLCLEVLSSYDGKHSCISEIELLDGEGKSLSKDYWKILYASTEQNGEGYADQLIDGDVHSYWHSQWQSTASHFPHQLIIDLGEIQVIGGIRIKLRNSQAAGCIKDFRLYGRPQFFLFRNRK</sequence>
<evidence type="ECO:0000256" key="2">
    <source>
        <dbReference type="ARBA" id="ARBA00022801"/>
    </source>
</evidence>
<dbReference type="Gene3D" id="3.20.20.80">
    <property type="entry name" value="Glycosidases"/>
    <property type="match status" value="1"/>
</dbReference>
<dbReference type="Pfam" id="PF00754">
    <property type="entry name" value="F5_F8_type_C"/>
    <property type="match status" value="1"/>
</dbReference>
<evidence type="ECO:0000256" key="1">
    <source>
        <dbReference type="ARBA" id="ARBA00009809"/>
    </source>
</evidence>
<dbReference type="RefSeq" id="WP_289557958.1">
    <property type="nucleotide sequence ID" value="NZ_JAUDEN010000001.1"/>
</dbReference>
<dbReference type="Proteomes" id="UP001169458">
    <property type="component" value="Unassembled WGS sequence"/>
</dbReference>
<dbReference type="GO" id="GO:0004565">
    <property type="term" value="F:beta-galactosidase activity"/>
    <property type="evidence" value="ECO:0007669"/>
    <property type="project" value="UniProtKB-EC"/>
</dbReference>
<dbReference type="SUPFAM" id="SSF49785">
    <property type="entry name" value="Galactose-binding domain-like"/>
    <property type="match status" value="2"/>
</dbReference>
<dbReference type="InterPro" id="IPR048912">
    <property type="entry name" value="BetaGal1-like_ABD1"/>
</dbReference>
<feature type="domain" description="Beta-galactosidase 1-like first all-beta" evidence="9">
    <location>
        <begin position="419"/>
        <end position="530"/>
    </location>
</feature>
<evidence type="ECO:0000259" key="7">
    <source>
        <dbReference type="Pfam" id="PF00754"/>
    </source>
</evidence>
<name>A0ABT7VBH0_9BACE</name>
<dbReference type="EC" id="3.2.1.23" evidence="4"/>
<feature type="domain" description="Beta-galactosidase galactose-binding" evidence="10">
    <location>
        <begin position="551"/>
        <end position="609"/>
    </location>
</feature>
<reference evidence="12" key="1">
    <citation type="submission" date="2023-07" db="EMBL/GenBank/DDBJ databases">
        <title>Identification and characterization of horizontal gene transfer across gut microbiota members of farm animals based on homology search.</title>
        <authorList>
            <person name="Schwarzerova J."/>
            <person name="Nykrynova M."/>
            <person name="Jureckova K."/>
            <person name="Cejkova D."/>
            <person name="Rychlik I."/>
        </authorList>
    </citation>
    <scope>NUCLEOTIDE SEQUENCE [LARGE SCALE GENOMIC DNA]</scope>
    <source>
        <strain evidence="12">109_WCHN</strain>
    </source>
</reference>
<dbReference type="EMBL" id="JAUDEN010000001">
    <property type="protein sequence ID" value="MDM8323633.1"/>
    <property type="molecule type" value="Genomic_DNA"/>
</dbReference>
<dbReference type="InterPro" id="IPR031330">
    <property type="entry name" value="Gly_Hdrlase_35_cat"/>
</dbReference>
<evidence type="ECO:0000313" key="11">
    <source>
        <dbReference type="EMBL" id="MDM8323633.1"/>
    </source>
</evidence>
<accession>A0ABT7VBH0</accession>
<dbReference type="Gene3D" id="2.60.120.260">
    <property type="entry name" value="Galactose-binding domain-like"/>
    <property type="match status" value="3"/>
</dbReference>
<organism evidence="11 12">
    <name type="scientific">Bacteroides gallinaceum</name>
    <dbReference type="NCBI Taxonomy" id="1462571"/>
    <lineage>
        <taxon>Bacteria</taxon>
        <taxon>Pseudomonadati</taxon>
        <taxon>Bacteroidota</taxon>
        <taxon>Bacteroidia</taxon>
        <taxon>Bacteroidales</taxon>
        <taxon>Bacteroidaceae</taxon>
        <taxon>Bacteroides</taxon>
    </lineage>
</organism>
<gene>
    <name evidence="11" type="ORF">QUW60_00015</name>
</gene>
<protein>
    <recommendedName>
        <fullName evidence="4">Beta-galactosidase</fullName>
        <ecNumber evidence="4">3.2.1.23</ecNumber>
    </recommendedName>
</protein>
<evidence type="ECO:0000256" key="5">
    <source>
        <dbReference type="RuleBase" id="RU003679"/>
    </source>
</evidence>
<dbReference type="InterPro" id="IPR017853">
    <property type="entry name" value="GH"/>
</dbReference>
<dbReference type="InterPro" id="IPR019801">
    <property type="entry name" value="Glyco_hydro_35_CS"/>
</dbReference>
<dbReference type="InterPro" id="IPR008979">
    <property type="entry name" value="Galactose-bd-like_sf"/>
</dbReference>
<evidence type="ECO:0000256" key="3">
    <source>
        <dbReference type="ARBA" id="ARBA00023295"/>
    </source>
</evidence>
<proteinExistence type="inferred from homology"/>
<comment type="caution">
    <text evidence="11">The sequence shown here is derived from an EMBL/GenBank/DDBJ whole genome shotgun (WGS) entry which is preliminary data.</text>
</comment>